<dbReference type="FunFam" id="1.10.472.10:FF:000013">
    <property type="entry name" value="Cyclin A1"/>
    <property type="match status" value="1"/>
</dbReference>
<dbReference type="PROSITE" id="PS00292">
    <property type="entry name" value="CYCLINS"/>
    <property type="match status" value="1"/>
</dbReference>
<feature type="domain" description="Cyclin-like" evidence="8">
    <location>
        <begin position="374"/>
        <end position="458"/>
    </location>
</feature>
<protein>
    <recommendedName>
        <fullName evidence="6">B-like cyclin</fullName>
    </recommendedName>
</protein>
<proteinExistence type="inferred from homology"/>
<evidence type="ECO:0000256" key="3">
    <source>
        <dbReference type="ARBA" id="ARBA00022618"/>
    </source>
</evidence>
<keyword evidence="3" id="KW-0132">Cell division</keyword>
<dbReference type="InterPro" id="IPR006671">
    <property type="entry name" value="Cyclin_N"/>
</dbReference>
<evidence type="ECO:0000256" key="2">
    <source>
        <dbReference type="ARBA" id="ARBA00011177"/>
    </source>
</evidence>
<dbReference type="PANTHER" id="PTHR10177">
    <property type="entry name" value="CYCLINS"/>
    <property type="match status" value="1"/>
</dbReference>
<comment type="subunit">
    <text evidence="2">Interacts with the CDC2 protein kinase to form a serine/threonine kinase holoenzyme complex also known as maturation promoting factor (MPF). The cyclin subunit imparts substrate specificity to the complex.</text>
</comment>
<evidence type="ECO:0000256" key="6">
    <source>
        <dbReference type="ARBA" id="ARBA00032263"/>
    </source>
</evidence>
<dbReference type="Gene3D" id="1.10.472.10">
    <property type="entry name" value="Cyclin-like"/>
    <property type="match status" value="2"/>
</dbReference>
<dbReference type="SMART" id="SM00385">
    <property type="entry name" value="CYCLIN"/>
    <property type="match status" value="2"/>
</dbReference>
<name>A0A540MLJ9_MALBA</name>
<evidence type="ECO:0000256" key="7">
    <source>
        <dbReference type="RuleBase" id="RU000383"/>
    </source>
</evidence>
<keyword evidence="4 7" id="KW-0195">Cyclin</keyword>
<dbReference type="CDD" id="cd20506">
    <property type="entry name" value="CYCLIN_AtCycA-like_rpt2"/>
    <property type="match status" value="1"/>
</dbReference>
<dbReference type="Proteomes" id="UP000315295">
    <property type="component" value="Unassembled WGS sequence"/>
</dbReference>
<dbReference type="AlphaFoldDB" id="A0A540MLJ9"/>
<dbReference type="EMBL" id="VIEB01000231">
    <property type="protein sequence ID" value="TQD99660.1"/>
    <property type="molecule type" value="Genomic_DNA"/>
</dbReference>
<comment type="similarity">
    <text evidence="1">Belongs to the cyclin family. Cyclin AB subfamily.</text>
</comment>
<dbReference type="InterPro" id="IPR004367">
    <property type="entry name" value="Cyclin_C-dom"/>
</dbReference>
<comment type="caution">
    <text evidence="10">The sequence shown here is derived from an EMBL/GenBank/DDBJ whole genome shotgun (WGS) entry which is preliminary data.</text>
</comment>
<dbReference type="FunFam" id="1.10.472.10:FF:000167">
    <property type="entry name" value="Mitotic cyclin 6"/>
    <property type="match status" value="1"/>
</dbReference>
<keyword evidence="11" id="KW-1185">Reference proteome</keyword>
<feature type="domain" description="Cyclin-like" evidence="8">
    <location>
        <begin position="471"/>
        <end position="559"/>
    </location>
</feature>
<evidence type="ECO:0000256" key="1">
    <source>
        <dbReference type="ARBA" id="ARBA00006955"/>
    </source>
</evidence>
<dbReference type="SMART" id="SM01332">
    <property type="entry name" value="Cyclin_C"/>
    <property type="match status" value="1"/>
</dbReference>
<dbReference type="InterPro" id="IPR039361">
    <property type="entry name" value="Cyclin"/>
</dbReference>
<dbReference type="InterPro" id="IPR036915">
    <property type="entry name" value="Cyclin-like_sf"/>
</dbReference>
<dbReference type="STRING" id="106549.A0A540MLJ9"/>
<evidence type="ECO:0000256" key="4">
    <source>
        <dbReference type="ARBA" id="ARBA00023127"/>
    </source>
</evidence>
<dbReference type="Pfam" id="PF02984">
    <property type="entry name" value="Cyclin_C"/>
    <property type="match status" value="1"/>
</dbReference>
<dbReference type="SUPFAM" id="SSF47954">
    <property type="entry name" value="Cyclin-like"/>
    <property type="match status" value="2"/>
</dbReference>
<feature type="domain" description="Cyclin C-terminal" evidence="9">
    <location>
        <begin position="467"/>
        <end position="590"/>
    </location>
</feature>
<sequence length="603" mass="67843">MREEQIEKKKTTKMNLRFRRERAGGYTSFLDVESGLQGVLSQRSNRVWSSDGRDMGGDGRNMGVGLDGFSRIGLAMVGLLGCWVCGGGKCYMREIYGRRDGRKEGGNERDRVDSGINEEENMYCCLKNHHFVFHRMEQVRSKGRVIQKIDYNSFHGTTCPKQFGALNVGQIDCVVYLKVPCTNKIAKTIANKTTAKTTKEVSSCTSNTGLSGNVFQASLSAKSNILVPFSDTSFSGTDPAIKVICTDPSPSSSGTVLPALSCINHAFRSWDASPSRSVSASVSLDESMSTCDSLKSPEFEYIDNEDVSDVKWIEKKTTKSLFISNHPGKEANIWKKDIFFDMEATDKENRRPSMDFMETIQKDINAGMRAILIDWLVEVAEEFRLVPETLFLTINYVDRYLSGNVMNRKQLQLLGVACMMIAAKYEEIVAPEVEQFCYITDNTYTKKEVLQMESSVLNHLKFEMTAPTALCFLRRFCFAAQKTSKVPSEHFRCLASYITELSLLEYSMLCYAPSLIAASAAFLAKYILSPLKKPWNSTLRHYTLYQASDLFDCVKALHQLCCNGCGSNLPAVREKYCQHKYKFVAKKYCPPSIPPEFFQDLSN</sequence>
<evidence type="ECO:0000313" key="11">
    <source>
        <dbReference type="Proteomes" id="UP000315295"/>
    </source>
</evidence>
<dbReference type="Pfam" id="PF00134">
    <property type="entry name" value="Cyclin_N"/>
    <property type="match status" value="1"/>
</dbReference>
<reference evidence="10 11" key="1">
    <citation type="journal article" date="2019" name="G3 (Bethesda)">
        <title>Sequencing of a Wild Apple (Malus baccata) Genome Unravels the Differences Between Cultivated and Wild Apple Species Regarding Disease Resistance and Cold Tolerance.</title>
        <authorList>
            <person name="Chen X."/>
        </authorList>
    </citation>
    <scope>NUCLEOTIDE SEQUENCE [LARGE SCALE GENOMIC DNA]</scope>
    <source>
        <strain evidence="11">cv. Shandingzi</strain>
        <tissue evidence="10">Leaves</tissue>
    </source>
</reference>
<evidence type="ECO:0000313" key="10">
    <source>
        <dbReference type="EMBL" id="TQD99660.1"/>
    </source>
</evidence>
<evidence type="ECO:0000259" key="8">
    <source>
        <dbReference type="SMART" id="SM00385"/>
    </source>
</evidence>
<gene>
    <name evidence="10" type="ORF">C1H46_014718</name>
</gene>
<dbReference type="InterPro" id="IPR048258">
    <property type="entry name" value="Cyclins_cyclin-box"/>
</dbReference>
<dbReference type="InterPro" id="IPR013763">
    <property type="entry name" value="Cyclin-like_dom"/>
</dbReference>
<organism evidence="10 11">
    <name type="scientific">Malus baccata</name>
    <name type="common">Siberian crab apple</name>
    <name type="synonym">Pyrus baccata</name>
    <dbReference type="NCBI Taxonomy" id="106549"/>
    <lineage>
        <taxon>Eukaryota</taxon>
        <taxon>Viridiplantae</taxon>
        <taxon>Streptophyta</taxon>
        <taxon>Embryophyta</taxon>
        <taxon>Tracheophyta</taxon>
        <taxon>Spermatophyta</taxon>
        <taxon>Magnoliopsida</taxon>
        <taxon>eudicotyledons</taxon>
        <taxon>Gunneridae</taxon>
        <taxon>Pentapetalae</taxon>
        <taxon>rosids</taxon>
        <taxon>fabids</taxon>
        <taxon>Rosales</taxon>
        <taxon>Rosaceae</taxon>
        <taxon>Amygdaloideae</taxon>
        <taxon>Maleae</taxon>
        <taxon>Malus</taxon>
    </lineage>
</organism>
<evidence type="ECO:0000259" key="9">
    <source>
        <dbReference type="SMART" id="SM01332"/>
    </source>
</evidence>
<dbReference type="GO" id="GO:0051301">
    <property type="term" value="P:cell division"/>
    <property type="evidence" value="ECO:0007669"/>
    <property type="project" value="UniProtKB-KW"/>
</dbReference>
<keyword evidence="5" id="KW-0131">Cell cycle</keyword>
<accession>A0A540MLJ9</accession>
<evidence type="ECO:0000256" key="5">
    <source>
        <dbReference type="ARBA" id="ARBA00023306"/>
    </source>
</evidence>